<feature type="transmembrane region" description="Helical" evidence="2">
    <location>
        <begin position="15"/>
        <end position="34"/>
    </location>
</feature>
<evidence type="ECO:0000313" key="3">
    <source>
        <dbReference type="EMBL" id="QJD97416.1"/>
    </source>
</evidence>
<protein>
    <submittedName>
        <fullName evidence="3">Energy transducer TonB</fullName>
    </submittedName>
</protein>
<keyword evidence="2" id="KW-0812">Transmembrane</keyword>
<accession>A0A7L5EAK6</accession>
<dbReference type="Proteomes" id="UP000503278">
    <property type="component" value="Chromosome"/>
</dbReference>
<name>A0A7L5EAK6_9SPHI</name>
<feature type="compositionally biased region" description="Low complexity" evidence="1">
    <location>
        <begin position="161"/>
        <end position="179"/>
    </location>
</feature>
<organism evidence="3 4">
    <name type="scientific">Mucilaginibacter robiniae</name>
    <dbReference type="NCBI Taxonomy" id="2728022"/>
    <lineage>
        <taxon>Bacteria</taxon>
        <taxon>Pseudomonadati</taxon>
        <taxon>Bacteroidota</taxon>
        <taxon>Sphingobacteriia</taxon>
        <taxon>Sphingobacteriales</taxon>
        <taxon>Sphingobacteriaceae</taxon>
        <taxon>Mucilaginibacter</taxon>
    </lineage>
</organism>
<keyword evidence="2" id="KW-1133">Transmembrane helix</keyword>
<sequence>MSVKYREEENNYPKAFAATGIILALLIAFCYLLVFHMPPKQEDGTGGILVNYGTSDEGMGDDYMSTEEPSVAEHANHAKPDKVTPTPPTEKPAPVENSTKQVVTQNNEDAPEVSSSKKPSQTVNTQQQVTKTVAKPTVNQNALYTGKTNNGTGEGDGTGNKPGNQGKVTGSNLTNNYNGTGSGNGGNLTGMFNRSFVSRPSVSDDSRRAGKVVVDIRVDKNGNVIYARAGARGTTITDPDLLDKCEDAVKRSKLNSLDTAPDMQQGTVVFVFKVQ</sequence>
<dbReference type="AlphaFoldDB" id="A0A7L5EAK6"/>
<proteinExistence type="predicted"/>
<evidence type="ECO:0000256" key="1">
    <source>
        <dbReference type="SAM" id="MobiDB-lite"/>
    </source>
</evidence>
<dbReference type="KEGG" id="mrob:HH214_16830"/>
<gene>
    <name evidence="3" type="ORF">HH214_16830</name>
</gene>
<evidence type="ECO:0000313" key="4">
    <source>
        <dbReference type="Proteomes" id="UP000503278"/>
    </source>
</evidence>
<evidence type="ECO:0000256" key="2">
    <source>
        <dbReference type="SAM" id="Phobius"/>
    </source>
</evidence>
<reference evidence="3 4" key="1">
    <citation type="submission" date="2020-04" db="EMBL/GenBank/DDBJ databases">
        <title>Genome sequencing of novel species.</title>
        <authorList>
            <person name="Heo J."/>
            <person name="Kim S.-J."/>
            <person name="Kim J.-S."/>
            <person name="Hong S.-B."/>
            <person name="Kwon S.-W."/>
        </authorList>
    </citation>
    <scope>NUCLEOTIDE SEQUENCE [LARGE SCALE GENOMIC DNA]</scope>
    <source>
        <strain evidence="3 4">F39-2</strain>
    </source>
</reference>
<feature type="compositionally biased region" description="Polar residues" evidence="1">
    <location>
        <begin position="96"/>
        <end position="120"/>
    </location>
</feature>
<feature type="compositionally biased region" description="Low complexity" evidence="1">
    <location>
        <begin position="121"/>
        <end position="138"/>
    </location>
</feature>
<feature type="region of interest" description="Disordered" evidence="1">
    <location>
        <begin position="59"/>
        <end position="186"/>
    </location>
</feature>
<keyword evidence="4" id="KW-1185">Reference proteome</keyword>
<dbReference type="RefSeq" id="WP_169609569.1">
    <property type="nucleotide sequence ID" value="NZ_CP051682.1"/>
</dbReference>
<dbReference type="EMBL" id="CP051682">
    <property type="protein sequence ID" value="QJD97416.1"/>
    <property type="molecule type" value="Genomic_DNA"/>
</dbReference>
<keyword evidence="2" id="KW-0472">Membrane</keyword>